<name>A0A2G5TWH1_9PELO</name>
<comment type="subcellular location">
    <subcellularLocation>
        <location evidence="2">Chromosome</location>
    </subcellularLocation>
    <subcellularLocation>
        <location evidence="1">Nucleus</location>
    </subcellularLocation>
</comment>
<evidence type="ECO:0000256" key="5">
    <source>
        <dbReference type="ARBA" id="ARBA00022679"/>
    </source>
</evidence>
<reference evidence="11" key="1">
    <citation type="submission" date="2017-10" db="EMBL/GenBank/DDBJ databases">
        <title>Rapid genome shrinkage in a self-fertile nematode reveals novel sperm competition proteins.</title>
        <authorList>
            <person name="Yin D."/>
            <person name="Schwarz E.M."/>
            <person name="Thomas C.G."/>
            <person name="Felde R.L."/>
            <person name="Korf I.F."/>
            <person name="Cutter A.D."/>
            <person name="Schartner C.M."/>
            <person name="Ralston E.J."/>
            <person name="Meyer B.J."/>
            <person name="Haag E.S."/>
        </authorList>
    </citation>
    <scope>NUCLEOTIDE SEQUENCE [LARGE SCALE GENOMIC DNA]</scope>
    <source>
        <strain evidence="11">JU1422</strain>
    </source>
</reference>
<keyword evidence="5" id="KW-0808">Transferase</keyword>
<keyword evidence="3" id="KW-0158">Chromosome</keyword>
<sequence>MCAPRKSLATGKTKTQKVKIPKNQKCSYRFHKSLDDLKLKKVKVESCSSTCDANACDNAMDYMECPSSCHKTCKNRNFHTNDVSKVYVKNTGTKGYGLFATRNIKKDEFVIAFTGDVISTKEYGKRIRGYKKSKKFPYVYQAGPFFIDATERGNSAKFANYACNFNMRTEKWQLDGKLEGFVALGFFAERRIRKGEELTIDYNYDEDESRKIKCLCQHPNCSGRMGRALANRRG</sequence>
<evidence type="ECO:0000259" key="8">
    <source>
        <dbReference type="PROSITE" id="PS50280"/>
    </source>
</evidence>
<dbReference type="PROSITE" id="PS50868">
    <property type="entry name" value="POST_SET"/>
    <property type="match status" value="1"/>
</dbReference>
<comment type="caution">
    <text evidence="10">The sequence shown here is derived from an EMBL/GenBank/DDBJ whole genome shotgun (WGS) entry which is preliminary data.</text>
</comment>
<dbReference type="GO" id="GO:0005634">
    <property type="term" value="C:nucleus"/>
    <property type="evidence" value="ECO:0007669"/>
    <property type="project" value="UniProtKB-SubCell"/>
</dbReference>
<evidence type="ECO:0000259" key="9">
    <source>
        <dbReference type="PROSITE" id="PS50868"/>
    </source>
</evidence>
<keyword evidence="6" id="KW-0949">S-adenosyl-L-methionine</keyword>
<dbReference type="EMBL" id="PDUG01000004">
    <property type="protein sequence ID" value="PIC31461.1"/>
    <property type="molecule type" value="Genomic_DNA"/>
</dbReference>
<gene>
    <name evidence="10" type="primary">Cnig_chr_IV.g12157</name>
    <name evidence="10" type="ORF">B9Z55_012157</name>
</gene>
<keyword evidence="7" id="KW-0539">Nucleus</keyword>
<evidence type="ECO:0008006" key="12">
    <source>
        <dbReference type="Google" id="ProtNLM"/>
    </source>
</evidence>
<dbReference type="OrthoDB" id="5838894at2759"/>
<dbReference type="GO" id="GO:0032259">
    <property type="term" value="P:methylation"/>
    <property type="evidence" value="ECO:0007669"/>
    <property type="project" value="UniProtKB-KW"/>
</dbReference>
<evidence type="ECO:0000256" key="2">
    <source>
        <dbReference type="ARBA" id="ARBA00004286"/>
    </source>
</evidence>
<dbReference type="PROSITE" id="PS50280">
    <property type="entry name" value="SET"/>
    <property type="match status" value="1"/>
</dbReference>
<dbReference type="SMART" id="SM00317">
    <property type="entry name" value="SET"/>
    <property type="match status" value="1"/>
</dbReference>
<evidence type="ECO:0000313" key="10">
    <source>
        <dbReference type="EMBL" id="PIC31461.1"/>
    </source>
</evidence>
<accession>A0A2G5TWH1</accession>
<feature type="domain" description="SET" evidence="8">
    <location>
        <begin position="84"/>
        <end position="203"/>
    </location>
</feature>
<organism evidence="10 11">
    <name type="scientific">Caenorhabditis nigoni</name>
    <dbReference type="NCBI Taxonomy" id="1611254"/>
    <lineage>
        <taxon>Eukaryota</taxon>
        <taxon>Metazoa</taxon>
        <taxon>Ecdysozoa</taxon>
        <taxon>Nematoda</taxon>
        <taxon>Chromadorea</taxon>
        <taxon>Rhabditida</taxon>
        <taxon>Rhabditina</taxon>
        <taxon>Rhabditomorpha</taxon>
        <taxon>Rhabditoidea</taxon>
        <taxon>Rhabditidae</taxon>
        <taxon>Peloderinae</taxon>
        <taxon>Caenorhabditis</taxon>
    </lineage>
</organism>
<dbReference type="SUPFAM" id="SSF82199">
    <property type="entry name" value="SET domain"/>
    <property type="match status" value="1"/>
</dbReference>
<feature type="domain" description="Post-SET" evidence="9">
    <location>
        <begin position="210"/>
        <end position="226"/>
    </location>
</feature>
<dbReference type="GO" id="GO:0008168">
    <property type="term" value="F:methyltransferase activity"/>
    <property type="evidence" value="ECO:0007669"/>
    <property type="project" value="UniProtKB-KW"/>
</dbReference>
<keyword evidence="4" id="KW-0489">Methyltransferase</keyword>
<dbReference type="Pfam" id="PF00856">
    <property type="entry name" value="SET"/>
    <property type="match status" value="1"/>
</dbReference>
<dbReference type="GO" id="GO:0005694">
    <property type="term" value="C:chromosome"/>
    <property type="evidence" value="ECO:0007669"/>
    <property type="project" value="UniProtKB-SubCell"/>
</dbReference>
<dbReference type="InterPro" id="IPR001214">
    <property type="entry name" value="SET_dom"/>
</dbReference>
<evidence type="ECO:0000256" key="7">
    <source>
        <dbReference type="ARBA" id="ARBA00023242"/>
    </source>
</evidence>
<dbReference type="Proteomes" id="UP000230233">
    <property type="component" value="Chromosome IV"/>
</dbReference>
<evidence type="ECO:0000256" key="4">
    <source>
        <dbReference type="ARBA" id="ARBA00022603"/>
    </source>
</evidence>
<dbReference type="AlphaFoldDB" id="A0A2G5TWH1"/>
<dbReference type="InterPro" id="IPR046341">
    <property type="entry name" value="SET_dom_sf"/>
</dbReference>
<dbReference type="InterPro" id="IPR003616">
    <property type="entry name" value="Post-SET_dom"/>
</dbReference>
<keyword evidence="11" id="KW-1185">Reference proteome</keyword>
<dbReference type="STRING" id="1611254.A0A2G5TWH1"/>
<evidence type="ECO:0000256" key="3">
    <source>
        <dbReference type="ARBA" id="ARBA00022454"/>
    </source>
</evidence>
<evidence type="ECO:0000313" key="11">
    <source>
        <dbReference type="Proteomes" id="UP000230233"/>
    </source>
</evidence>
<dbReference type="PANTHER" id="PTHR22884">
    <property type="entry name" value="SET DOMAIN PROTEINS"/>
    <property type="match status" value="1"/>
</dbReference>
<dbReference type="InterPro" id="IPR050777">
    <property type="entry name" value="SET2_Histone-Lys_MeTrsfase"/>
</dbReference>
<evidence type="ECO:0000256" key="6">
    <source>
        <dbReference type="ARBA" id="ARBA00022691"/>
    </source>
</evidence>
<dbReference type="Gene3D" id="2.170.270.10">
    <property type="entry name" value="SET domain"/>
    <property type="match status" value="1"/>
</dbReference>
<protein>
    <recommendedName>
        <fullName evidence="12">SET domain-containing protein</fullName>
    </recommendedName>
</protein>
<evidence type="ECO:0000256" key="1">
    <source>
        <dbReference type="ARBA" id="ARBA00004123"/>
    </source>
</evidence>
<proteinExistence type="predicted"/>